<dbReference type="InterPro" id="IPR053029">
    <property type="entry name" value="RNA_pol_I-specific_init_factor"/>
</dbReference>
<name>A0A1M2VY55_TRAPU</name>
<organism evidence="2 3">
    <name type="scientific">Trametes pubescens</name>
    <name type="common">White-rot fungus</name>
    <dbReference type="NCBI Taxonomy" id="154538"/>
    <lineage>
        <taxon>Eukaryota</taxon>
        <taxon>Fungi</taxon>
        <taxon>Dikarya</taxon>
        <taxon>Basidiomycota</taxon>
        <taxon>Agaricomycotina</taxon>
        <taxon>Agaricomycetes</taxon>
        <taxon>Polyporales</taxon>
        <taxon>Polyporaceae</taxon>
        <taxon>Trametes</taxon>
    </lineage>
</organism>
<keyword evidence="2" id="KW-0396">Initiation factor</keyword>
<sequence length="242" mass="27691">MPHGEHSFLFSSLDSKQPNTARKVHIRRLFDVLHLCIQRHDWPRARRAWAILARCKEVDWTTMWRTSLLLLGEGDATTDSNETDGDKVGFLTVMMRQFPEERESILKELVLHLIHSGQHRRALEELDLYLPSYPYQDNPVLHVYAGLMALYLAQPASASELSEETTYGQGWDASRLRNAQAHFERARLMDPSNVVAEAFLNQLSGTARAQAATSRYTPDSDEDEEEKMEVDGAQQARKRVRA</sequence>
<dbReference type="PANTHER" id="PTHR28244">
    <property type="entry name" value="RNA POLYMERASE I-SPECIFIC TRANSCRIPTION INITIATION FACTOR RRN11"/>
    <property type="match status" value="1"/>
</dbReference>
<dbReference type="OrthoDB" id="2159786at2759"/>
<keyword evidence="2" id="KW-0648">Protein biosynthesis</keyword>
<feature type="region of interest" description="Disordered" evidence="1">
    <location>
        <begin position="206"/>
        <end position="242"/>
    </location>
</feature>
<dbReference type="InterPro" id="IPR007224">
    <property type="entry name" value="TIF_Rrn11"/>
</dbReference>
<gene>
    <name evidence="2" type="ORF">TRAPUB_10938</name>
</gene>
<accession>A0A1M2VY55</accession>
<protein>
    <submittedName>
        <fullName evidence="2">RNA polymerase I-specific transcription initiation factor rrn11</fullName>
    </submittedName>
</protein>
<feature type="compositionally biased region" description="Acidic residues" evidence="1">
    <location>
        <begin position="219"/>
        <end position="228"/>
    </location>
</feature>
<dbReference type="PANTHER" id="PTHR28244:SF1">
    <property type="entry name" value="RNA POLYMERASE I-SPECIFIC TRANSCRIPTION INITIATION FACTOR RRN11"/>
    <property type="match status" value="1"/>
</dbReference>
<feature type="compositionally biased region" description="Polar residues" evidence="1">
    <location>
        <begin position="206"/>
        <end position="217"/>
    </location>
</feature>
<evidence type="ECO:0000313" key="2">
    <source>
        <dbReference type="EMBL" id="OJT12537.1"/>
    </source>
</evidence>
<dbReference type="OMA" id="WNIGLEI"/>
<dbReference type="Pfam" id="PF04090">
    <property type="entry name" value="Rrn11"/>
    <property type="match status" value="1"/>
</dbReference>
<evidence type="ECO:0000256" key="1">
    <source>
        <dbReference type="SAM" id="MobiDB-lite"/>
    </source>
</evidence>
<dbReference type="GO" id="GO:0003743">
    <property type="term" value="F:translation initiation factor activity"/>
    <property type="evidence" value="ECO:0007669"/>
    <property type="project" value="UniProtKB-KW"/>
</dbReference>
<dbReference type="AlphaFoldDB" id="A0A1M2VY55"/>
<dbReference type="GO" id="GO:0001164">
    <property type="term" value="F:RNA polymerase I core promoter sequence-specific DNA binding"/>
    <property type="evidence" value="ECO:0007669"/>
    <property type="project" value="InterPro"/>
</dbReference>
<dbReference type="STRING" id="154538.A0A1M2VY55"/>
<reference evidence="2 3" key="1">
    <citation type="submission" date="2016-10" db="EMBL/GenBank/DDBJ databases">
        <title>Genome sequence of the basidiomycete white-rot fungus Trametes pubescens.</title>
        <authorList>
            <person name="Makela M.R."/>
            <person name="Granchi Z."/>
            <person name="Peng M."/>
            <person name="De Vries R.P."/>
            <person name="Grigoriev I."/>
            <person name="Riley R."/>
            <person name="Hilden K."/>
        </authorList>
    </citation>
    <scope>NUCLEOTIDE SEQUENCE [LARGE SCALE GENOMIC DNA]</scope>
    <source>
        <strain evidence="2 3">FBCC735</strain>
    </source>
</reference>
<dbReference type="GO" id="GO:0001181">
    <property type="term" value="F:RNA polymerase I general transcription initiation factor activity"/>
    <property type="evidence" value="ECO:0007669"/>
    <property type="project" value="InterPro"/>
</dbReference>
<dbReference type="GO" id="GO:0017025">
    <property type="term" value="F:TBP-class protein binding"/>
    <property type="evidence" value="ECO:0007669"/>
    <property type="project" value="TreeGrafter"/>
</dbReference>
<proteinExistence type="predicted"/>
<dbReference type="EMBL" id="MNAD01000480">
    <property type="protein sequence ID" value="OJT12537.1"/>
    <property type="molecule type" value="Genomic_DNA"/>
</dbReference>
<comment type="caution">
    <text evidence="2">The sequence shown here is derived from an EMBL/GenBank/DDBJ whole genome shotgun (WGS) entry which is preliminary data.</text>
</comment>
<dbReference type="Proteomes" id="UP000184267">
    <property type="component" value="Unassembled WGS sequence"/>
</dbReference>
<keyword evidence="3" id="KW-1185">Reference proteome</keyword>
<evidence type="ECO:0000313" key="3">
    <source>
        <dbReference type="Proteomes" id="UP000184267"/>
    </source>
</evidence>
<dbReference type="GO" id="GO:0070860">
    <property type="term" value="C:RNA polymerase I core factor complex"/>
    <property type="evidence" value="ECO:0007669"/>
    <property type="project" value="TreeGrafter"/>
</dbReference>
<dbReference type="GO" id="GO:0042790">
    <property type="term" value="P:nucleolar large rRNA transcription by RNA polymerase I"/>
    <property type="evidence" value="ECO:0007669"/>
    <property type="project" value="TreeGrafter"/>
</dbReference>